<feature type="region of interest" description="Disordered" evidence="3">
    <location>
        <begin position="907"/>
        <end position="957"/>
    </location>
</feature>
<feature type="compositionally biased region" description="Acidic residues" evidence="3">
    <location>
        <begin position="1368"/>
        <end position="1377"/>
    </location>
</feature>
<evidence type="ECO:0000313" key="6">
    <source>
        <dbReference type="EMBL" id="CEM35984.1"/>
    </source>
</evidence>
<feature type="compositionally biased region" description="Acidic residues" evidence="3">
    <location>
        <begin position="1146"/>
        <end position="1158"/>
    </location>
</feature>
<dbReference type="GO" id="GO:0005654">
    <property type="term" value="C:nucleoplasm"/>
    <property type="evidence" value="ECO:0007669"/>
    <property type="project" value="TreeGrafter"/>
</dbReference>
<feature type="compositionally biased region" description="Low complexity" evidence="3">
    <location>
        <begin position="849"/>
        <end position="864"/>
    </location>
</feature>
<feature type="domain" description="Serine/threonine-protein phosphatase 4 regulatory subunit 3-like central" evidence="4">
    <location>
        <begin position="960"/>
        <end position="1059"/>
    </location>
</feature>
<keyword evidence="2" id="KW-0539">Nucleus</keyword>
<proteinExistence type="predicted"/>
<feature type="region of interest" description="Disordered" evidence="3">
    <location>
        <begin position="94"/>
        <end position="120"/>
    </location>
</feature>
<feature type="compositionally biased region" description="Basic and acidic residues" evidence="3">
    <location>
        <begin position="1"/>
        <end position="32"/>
    </location>
</feature>
<sequence length="1389" mass="149571">MAVDDSGRGHTGGRERTDDDSEGARRKVKLYELDGSTGGWGDRGTGTYRMVGGNDREAFPRLQVLSENSGALLLDSVISPDHDYTRQKETIITWNEPNNPHSPTHQQGESEGEAEDEGSTYRALSFQTPEGCNEVWAFLAAVKKHRRDEMTESSSLLEEANANFRLVELPSVGNLQKLLEVIEEYGGSLAEQGAKEALAQDVSQPVFLHRLATVFDQCEDLEAEENLTRIFNIVKKLVLMSNQQVTEALISDDHYELLFGALEYDDGVSPESRMKHRDFFRKREKFKQPLSLFKGTDVLQKIRSIFRIQYLKDVACVYYLDDVGFTHFSGAFLALQLQVLQSLYNPAAHAQAAAVGEDSDSGHDSPTSSGDRGDRYGLGVSGGPAGGMGGERKARPAARASQHHTQIPKELPIDVVMNRLSEQFDVLRLLHSSLAVTRGLMPRERGNLSKEIMHRDLYTHLDAYIRGEANGCRQFELLESAYKRSTERYPTEHSLTLDPFTGEAASSSRSAHSQPVHIPELVMSPLALSVELMHITVSENPSFLRDHIMRQSADLPKRPSGDPPPVPPEVVRGETYASPQRRNHAYPGVSSHGTFGLLCDILAHEPDAGLQQQVAEIIKMLLDTGTMDQMIKDEFLTVFYDKAVLDELIMPLVCQADFPRGSVEDETLNFARQQVADICGFCVSSHAYRAKYFMTRRCVILKVLSLAVSLKPSLAVYPDWAFIRTQANSGGGPGSGTGSAGGGEDSGSGSPLSVTHTERPQSTSACGTPAGAAAASLHSPKSAIGSRSWGTVCVYTDEGERRSAIISRAVRRREADGQGDGEEGLHLEKKRRQTPSRENGEEDKGGGDEQSSSSSSSSSSFSSSTPMETSEGGGMPLQDPVDPSRGGPSAMPAASCLASRPFASLSVDTDLGTPNGLGRNFEGHQGPSSSSSSSSSHQDLHRQQQGEGDDEHPVGLLPPQVHRHVQLAAIRFFKRCLLANDDFYRRYVMRYRLFRPVFALVEPSVRTRGERRRGGGSLVESAVADIFRTLNLLRPNSQGIPKELVKHLMAEHGELLTVLAESPDVCGQGAYRSVIQCHLKHEELERYPPDQFPQGGPMGGASSSSSSNGPTTDEALAGILKSRAQGLKHPSAGVRGSLSDYDDLSTPDSWFEDDDDDHDTGASGLPNLGPVTVKEPMPHIPYPDGVDGPGGRLEASFLTNPLSGQLMDVGPMTSLVRRPALFHSGGFERGGSVSRPAQPQAQEQHGHAQVGPQRPSAQAHAQMQQQGMHHHAQQAAGPGGRGGMGGSSPVFSGFAQGGAGGLPTSPSLLQSRTGGAGGGVGGHAGARGVGLGPAPPRQGAIGLSRPGGNAGAPKQPPPPSRKKLSLVDYDDDDDEDNPFVKLINKGGQG</sequence>
<dbReference type="VEuPathDB" id="CryptoDB:Cvel_5382"/>
<dbReference type="InterPro" id="IPR006887">
    <property type="entry name" value="P4R3-like_central_dom"/>
</dbReference>
<feature type="compositionally biased region" description="Low complexity" evidence="3">
    <location>
        <begin position="762"/>
        <end position="773"/>
    </location>
</feature>
<dbReference type="PANTHER" id="PTHR23318">
    <property type="entry name" value="ATP SYNTHASE GAMMA-RELATED"/>
    <property type="match status" value="1"/>
</dbReference>
<feature type="compositionally biased region" description="Gly residues" evidence="3">
    <location>
        <begin position="1314"/>
        <end position="1331"/>
    </location>
</feature>
<feature type="region of interest" description="Disordered" evidence="3">
    <location>
        <begin position="728"/>
        <end position="773"/>
    </location>
</feature>
<accession>A0A0G4GXY0</accession>
<dbReference type="EMBL" id="CDMZ01001669">
    <property type="protein sequence ID" value="CEM35984.1"/>
    <property type="molecule type" value="Genomic_DNA"/>
</dbReference>
<feature type="compositionally biased region" description="Polar residues" evidence="3">
    <location>
        <begin position="1304"/>
        <end position="1313"/>
    </location>
</feature>
<feature type="compositionally biased region" description="Low complexity" evidence="3">
    <location>
        <begin position="1257"/>
        <end position="1267"/>
    </location>
</feature>
<evidence type="ECO:0000256" key="1">
    <source>
        <dbReference type="ARBA" id="ARBA00004123"/>
    </source>
</evidence>
<evidence type="ECO:0000256" key="2">
    <source>
        <dbReference type="ARBA" id="ARBA00023242"/>
    </source>
</evidence>
<feature type="compositionally biased region" description="Polar residues" evidence="3">
    <location>
        <begin position="94"/>
        <end position="107"/>
    </location>
</feature>
<dbReference type="GO" id="GO:0006974">
    <property type="term" value="P:DNA damage response"/>
    <property type="evidence" value="ECO:0007669"/>
    <property type="project" value="TreeGrafter"/>
</dbReference>
<feature type="compositionally biased region" description="Polar residues" evidence="3">
    <location>
        <begin position="504"/>
        <end position="513"/>
    </location>
</feature>
<dbReference type="InterPro" id="IPR055236">
    <property type="entry name" value="EVH1_PP4R3"/>
</dbReference>
<feature type="region of interest" description="Disordered" evidence="3">
    <location>
        <begin position="1226"/>
        <end position="1389"/>
    </location>
</feature>
<evidence type="ECO:0000256" key="3">
    <source>
        <dbReference type="SAM" id="MobiDB-lite"/>
    </source>
</evidence>
<feature type="region of interest" description="Disordered" evidence="3">
    <location>
        <begin position="1146"/>
        <end position="1176"/>
    </location>
</feature>
<feature type="domain" description="Serine/threonine-protein phosphatase 4 regulatory subunit 3-like central" evidence="4">
    <location>
        <begin position="528"/>
        <end position="710"/>
    </location>
</feature>
<feature type="region of interest" description="Disordered" evidence="3">
    <location>
        <begin position="1"/>
        <end position="48"/>
    </location>
</feature>
<organism evidence="6">
    <name type="scientific">Chromera velia CCMP2878</name>
    <dbReference type="NCBI Taxonomy" id="1169474"/>
    <lineage>
        <taxon>Eukaryota</taxon>
        <taxon>Sar</taxon>
        <taxon>Alveolata</taxon>
        <taxon>Colpodellida</taxon>
        <taxon>Chromeraceae</taxon>
        <taxon>Chromera</taxon>
    </lineage>
</organism>
<dbReference type="Gene3D" id="2.30.29.30">
    <property type="entry name" value="Pleckstrin-homology domain (PH domain)/Phosphotyrosine-binding domain (PTB)"/>
    <property type="match status" value="1"/>
</dbReference>
<protein>
    <submittedName>
        <fullName evidence="6">Uncharacterized protein</fullName>
    </submittedName>
</protein>
<feature type="compositionally biased region" description="Gly residues" evidence="3">
    <location>
        <begin position="729"/>
        <end position="746"/>
    </location>
</feature>
<comment type="subcellular location">
    <subcellularLocation>
        <location evidence="1">Nucleus</location>
    </subcellularLocation>
</comment>
<dbReference type="Pfam" id="PF22972">
    <property type="entry name" value="EVH1_PP4R3"/>
    <property type="match status" value="1"/>
</dbReference>
<feature type="compositionally biased region" description="Basic and acidic residues" evidence="3">
    <location>
        <begin position="838"/>
        <end position="847"/>
    </location>
</feature>
<feature type="compositionally biased region" description="Gly residues" evidence="3">
    <location>
        <begin position="1277"/>
        <end position="1286"/>
    </location>
</feature>
<dbReference type="GO" id="GO:0030289">
    <property type="term" value="C:protein phosphatase 4 complex"/>
    <property type="evidence" value="ECO:0007669"/>
    <property type="project" value="TreeGrafter"/>
</dbReference>
<dbReference type="PANTHER" id="PTHR23318:SF0">
    <property type="entry name" value="SERINE_THREONINE-PROTEIN PHOSPHATASE 4 REGULATORY SUBUNIT 3"/>
    <property type="match status" value="1"/>
</dbReference>
<name>A0A0G4GXY0_9ALVE</name>
<feature type="compositionally biased region" description="Gly residues" evidence="3">
    <location>
        <begin position="379"/>
        <end position="389"/>
    </location>
</feature>
<feature type="region of interest" description="Disordered" evidence="3">
    <location>
        <begin position="1087"/>
        <end position="1113"/>
    </location>
</feature>
<evidence type="ECO:0000259" key="5">
    <source>
        <dbReference type="Pfam" id="PF22972"/>
    </source>
</evidence>
<evidence type="ECO:0000259" key="4">
    <source>
        <dbReference type="Pfam" id="PF04802"/>
    </source>
</evidence>
<dbReference type="GO" id="GO:0072542">
    <property type="term" value="F:protein phosphatase activator activity"/>
    <property type="evidence" value="ECO:0007669"/>
    <property type="project" value="TreeGrafter"/>
</dbReference>
<gene>
    <name evidence="6" type="ORF">Cvel_5382</name>
</gene>
<feature type="domain" description="Serine/threonine-protein phosphatase 4 regulatory subunit 3-like central" evidence="4">
    <location>
        <begin position="189"/>
        <end position="470"/>
    </location>
</feature>
<dbReference type="InterPro" id="IPR051137">
    <property type="entry name" value="PP4R3-like"/>
</dbReference>
<dbReference type="Pfam" id="PF04802">
    <property type="entry name" value="PP4R3"/>
    <property type="match status" value="3"/>
</dbReference>
<feature type="domain" description="PP4R3 EVH1-like" evidence="5">
    <location>
        <begin position="25"/>
        <end position="144"/>
    </location>
</feature>
<feature type="region of interest" description="Disordered" evidence="3">
    <location>
        <begin position="809"/>
        <end position="894"/>
    </location>
</feature>
<feature type="region of interest" description="Disordered" evidence="3">
    <location>
        <begin position="354"/>
        <end position="406"/>
    </location>
</feature>
<feature type="region of interest" description="Disordered" evidence="3">
    <location>
        <begin position="488"/>
        <end position="514"/>
    </location>
</feature>
<reference evidence="6" key="1">
    <citation type="submission" date="2014-11" db="EMBL/GenBank/DDBJ databases">
        <authorList>
            <person name="Otto D Thomas"/>
            <person name="Naeem Raeece"/>
        </authorList>
    </citation>
    <scope>NUCLEOTIDE SEQUENCE</scope>
</reference>
<dbReference type="InterPro" id="IPR011993">
    <property type="entry name" value="PH-like_dom_sf"/>
</dbReference>
<dbReference type="SUPFAM" id="SSF50729">
    <property type="entry name" value="PH domain-like"/>
    <property type="match status" value="1"/>
</dbReference>